<dbReference type="Proteomes" id="UP000464314">
    <property type="component" value="Chromosome"/>
</dbReference>
<keyword evidence="1" id="KW-0812">Transmembrane</keyword>
<accession>A0A6P1TI04</accession>
<reference evidence="2 3" key="1">
    <citation type="submission" date="2020-01" db="EMBL/GenBank/DDBJ databases">
        <title>Genome analysis of Anaerocolumna sp. CBA3638.</title>
        <authorList>
            <person name="Kim J."/>
            <person name="Roh S.W."/>
        </authorList>
    </citation>
    <scope>NUCLEOTIDE SEQUENCE [LARGE SCALE GENOMIC DNA]</scope>
    <source>
        <strain evidence="2 3">CBA3638</strain>
    </source>
</reference>
<evidence type="ECO:0000313" key="3">
    <source>
        <dbReference type="Proteomes" id="UP000464314"/>
    </source>
</evidence>
<organism evidence="2 3">
    <name type="scientific">Anaerocolumna sedimenticola</name>
    <dbReference type="NCBI Taxonomy" id="2696063"/>
    <lineage>
        <taxon>Bacteria</taxon>
        <taxon>Bacillati</taxon>
        <taxon>Bacillota</taxon>
        <taxon>Clostridia</taxon>
        <taxon>Lachnospirales</taxon>
        <taxon>Lachnospiraceae</taxon>
        <taxon>Anaerocolumna</taxon>
    </lineage>
</organism>
<gene>
    <name evidence="2" type="ORF">Ana3638_01730</name>
</gene>
<dbReference type="KEGG" id="anr:Ana3638_01730"/>
<dbReference type="RefSeq" id="WP_161836461.1">
    <property type="nucleotide sequence ID" value="NZ_CP048000.1"/>
</dbReference>
<proteinExistence type="predicted"/>
<keyword evidence="1" id="KW-1133">Transmembrane helix</keyword>
<evidence type="ECO:0000256" key="1">
    <source>
        <dbReference type="SAM" id="Phobius"/>
    </source>
</evidence>
<protein>
    <recommendedName>
        <fullName evidence="4">Two-component sensor histidine kinase</fullName>
    </recommendedName>
</protein>
<name>A0A6P1TI04_9FIRM</name>
<evidence type="ECO:0008006" key="4">
    <source>
        <dbReference type="Google" id="ProtNLM"/>
    </source>
</evidence>
<evidence type="ECO:0000313" key="2">
    <source>
        <dbReference type="EMBL" id="QHQ59671.1"/>
    </source>
</evidence>
<dbReference type="AlphaFoldDB" id="A0A6P1TI04"/>
<feature type="transmembrane region" description="Helical" evidence="1">
    <location>
        <begin position="21"/>
        <end position="40"/>
    </location>
</feature>
<dbReference type="EMBL" id="CP048000">
    <property type="protein sequence ID" value="QHQ59671.1"/>
    <property type="molecule type" value="Genomic_DNA"/>
</dbReference>
<sequence>MDKKNKVRSRSRLFLKVYINYAIMLTVLAVLVGLIFMNLYKTKTMDNYKYKLQNQATSIAGQLSEFIINGEEDNYIEDLDTLGKLDPDTPDIWTISNPNAVHP</sequence>
<keyword evidence="3" id="KW-1185">Reference proteome</keyword>
<keyword evidence="1" id="KW-0472">Membrane</keyword>